<accession>A0ABR8DW29</accession>
<protein>
    <submittedName>
        <fullName evidence="1">Uncharacterized protein</fullName>
    </submittedName>
</protein>
<sequence length="54" mass="6128">MVWRSLANAPSLDELLTSLLKFLMSLQGDNPIIPATLDKKLLKLMQYLRSRRAG</sequence>
<keyword evidence="2" id="KW-1185">Reference proteome</keyword>
<reference evidence="1 2" key="1">
    <citation type="journal article" date="2020" name="ISME J.">
        <title>Comparative genomics reveals insights into cyanobacterial evolution and habitat adaptation.</title>
        <authorList>
            <person name="Chen M.Y."/>
            <person name="Teng W.K."/>
            <person name="Zhao L."/>
            <person name="Hu C.X."/>
            <person name="Zhou Y.K."/>
            <person name="Han B.P."/>
            <person name="Song L.R."/>
            <person name="Shu W.S."/>
        </authorList>
    </citation>
    <scope>NUCLEOTIDE SEQUENCE [LARGE SCALE GENOMIC DNA]</scope>
    <source>
        <strain evidence="1 2">FACHB-838</strain>
    </source>
</reference>
<proteinExistence type="predicted"/>
<dbReference type="RefSeq" id="WP_190944216.1">
    <property type="nucleotide sequence ID" value="NZ_JACJSI010000107.1"/>
</dbReference>
<dbReference type="Proteomes" id="UP000623440">
    <property type="component" value="Unassembled WGS sequence"/>
</dbReference>
<evidence type="ECO:0000313" key="1">
    <source>
        <dbReference type="EMBL" id="MBD2533657.1"/>
    </source>
</evidence>
<organism evidence="1 2">
    <name type="scientific">Nostoc flagelliforme FACHB-838</name>
    <dbReference type="NCBI Taxonomy" id="2692904"/>
    <lineage>
        <taxon>Bacteria</taxon>
        <taxon>Bacillati</taxon>
        <taxon>Cyanobacteriota</taxon>
        <taxon>Cyanophyceae</taxon>
        <taxon>Nostocales</taxon>
        <taxon>Nostocaceae</taxon>
        <taxon>Nostoc</taxon>
    </lineage>
</organism>
<dbReference type="EMBL" id="JACJSI010000107">
    <property type="protein sequence ID" value="MBD2533657.1"/>
    <property type="molecule type" value="Genomic_DNA"/>
</dbReference>
<gene>
    <name evidence="1" type="ORF">H6G97_30540</name>
</gene>
<evidence type="ECO:0000313" key="2">
    <source>
        <dbReference type="Proteomes" id="UP000623440"/>
    </source>
</evidence>
<name>A0ABR8DW29_9NOSO</name>
<comment type="caution">
    <text evidence="1">The sequence shown here is derived from an EMBL/GenBank/DDBJ whole genome shotgun (WGS) entry which is preliminary data.</text>
</comment>